<feature type="domain" description="Methyltransferase" evidence="1">
    <location>
        <begin position="56"/>
        <end position="140"/>
    </location>
</feature>
<dbReference type="GO" id="GO:0008168">
    <property type="term" value="F:methyltransferase activity"/>
    <property type="evidence" value="ECO:0007669"/>
    <property type="project" value="UniProtKB-KW"/>
</dbReference>
<dbReference type="GO" id="GO:0032259">
    <property type="term" value="P:methylation"/>
    <property type="evidence" value="ECO:0007669"/>
    <property type="project" value="UniProtKB-KW"/>
</dbReference>
<protein>
    <submittedName>
        <fullName evidence="2">Methyltransferase domain-containing protein</fullName>
    </submittedName>
</protein>
<dbReference type="SUPFAM" id="SSF53335">
    <property type="entry name" value="S-adenosyl-L-methionine-dependent methyltransferases"/>
    <property type="match status" value="1"/>
</dbReference>
<dbReference type="Pfam" id="PF13649">
    <property type="entry name" value="Methyltransf_25"/>
    <property type="match status" value="1"/>
</dbReference>
<dbReference type="Gene3D" id="3.40.50.150">
    <property type="entry name" value="Vaccinia Virus protein VP39"/>
    <property type="match status" value="1"/>
</dbReference>
<evidence type="ECO:0000313" key="3">
    <source>
        <dbReference type="Proteomes" id="UP001057580"/>
    </source>
</evidence>
<sequence length="240" mass="24280">MTASGDGTTATAGAVAVAGFYGRYAALYDAIATLPGVARWRAAAADSLALSPGDHVVEMGCGSGANLPHLADRVGPEGHVLGVDLTPELLAVARDRTANLPQVSLARGDATHPPVATGDVDAVLGTFVTGMFRDPAAVVTAWCHLVGGDGRIALMDLSASGHPVGRLLNPPFRAFTAASAPAAGPADVLRGFLPGAAAEDVLATRVDAGREALVARTRDRTFETFALGFCGLLSGRVAGE</sequence>
<dbReference type="InterPro" id="IPR029063">
    <property type="entry name" value="SAM-dependent_MTases_sf"/>
</dbReference>
<evidence type="ECO:0000313" key="2">
    <source>
        <dbReference type="EMBL" id="UWM54964.1"/>
    </source>
</evidence>
<dbReference type="Proteomes" id="UP001057580">
    <property type="component" value="Chromosome"/>
</dbReference>
<keyword evidence="2" id="KW-0489">Methyltransferase</keyword>
<gene>
    <name evidence="2" type="ORF">N0B31_01490</name>
</gene>
<reference evidence="2" key="1">
    <citation type="submission" date="2022-09" db="EMBL/GenBank/DDBJ databases">
        <title>Diverse halophilic archaea isolated from saline environments.</title>
        <authorList>
            <person name="Cui H.-L."/>
        </authorList>
    </citation>
    <scope>NUCLEOTIDE SEQUENCE</scope>
    <source>
        <strain evidence="2">ZS-35-S2</strain>
    </source>
</reference>
<dbReference type="GeneID" id="74941054"/>
<evidence type="ECO:0000259" key="1">
    <source>
        <dbReference type="Pfam" id="PF13649"/>
    </source>
</evidence>
<dbReference type="EMBL" id="CP104003">
    <property type="protein sequence ID" value="UWM54964.1"/>
    <property type="molecule type" value="Genomic_DNA"/>
</dbReference>
<dbReference type="AlphaFoldDB" id="A0A9E7UBQ7"/>
<dbReference type="RefSeq" id="WP_260594016.1">
    <property type="nucleotide sequence ID" value="NZ_CP104003.1"/>
</dbReference>
<dbReference type="CDD" id="cd02440">
    <property type="entry name" value="AdoMet_MTases"/>
    <property type="match status" value="1"/>
</dbReference>
<proteinExistence type="predicted"/>
<dbReference type="KEGG" id="ssai:N0B31_01490"/>
<keyword evidence="3" id="KW-1185">Reference proteome</keyword>
<name>A0A9E7UBQ7_9EURY</name>
<organism evidence="2 3">
    <name type="scientific">Salinirubellus salinus</name>
    <dbReference type="NCBI Taxonomy" id="1364945"/>
    <lineage>
        <taxon>Archaea</taxon>
        <taxon>Methanobacteriati</taxon>
        <taxon>Methanobacteriota</taxon>
        <taxon>Stenosarchaea group</taxon>
        <taxon>Halobacteria</taxon>
        <taxon>Halobacteriales</taxon>
        <taxon>Natronomonadaceae</taxon>
        <taxon>Salinirubellus</taxon>
    </lineage>
</organism>
<keyword evidence="2" id="KW-0808">Transferase</keyword>
<dbReference type="PANTHER" id="PTHR43591">
    <property type="entry name" value="METHYLTRANSFERASE"/>
    <property type="match status" value="1"/>
</dbReference>
<accession>A0A9E7UBQ7</accession>
<dbReference type="InterPro" id="IPR041698">
    <property type="entry name" value="Methyltransf_25"/>
</dbReference>